<dbReference type="KEGG" id="din:Selin_1666"/>
<feature type="transmembrane region" description="Helical" evidence="1">
    <location>
        <begin position="882"/>
        <end position="908"/>
    </location>
</feature>
<feature type="transmembrane region" description="Helical" evidence="1">
    <location>
        <begin position="972"/>
        <end position="996"/>
    </location>
</feature>
<dbReference type="AlphaFoldDB" id="E6W0Q1"/>
<dbReference type="Gene3D" id="3.30.70.1430">
    <property type="entry name" value="Multidrug efflux transporter AcrB pore domain"/>
    <property type="match status" value="2"/>
</dbReference>
<accession>E6W0Q1</accession>
<proteinExistence type="predicted"/>
<reference evidence="2 3" key="1">
    <citation type="submission" date="2010-12" db="EMBL/GenBank/DDBJ databases">
        <title>Complete sequence of Desulfurispirillum indicum S5.</title>
        <authorList>
            <consortium name="US DOE Joint Genome Institute"/>
            <person name="Lucas S."/>
            <person name="Copeland A."/>
            <person name="Lapidus A."/>
            <person name="Cheng J.-F."/>
            <person name="Goodwin L."/>
            <person name="Pitluck S."/>
            <person name="Chertkov O."/>
            <person name="Held B."/>
            <person name="Detter J.C."/>
            <person name="Han C."/>
            <person name="Tapia R."/>
            <person name="Land M."/>
            <person name="Hauser L."/>
            <person name="Kyrpides N."/>
            <person name="Ivanova N."/>
            <person name="Mikhailova N."/>
            <person name="Haggblom M."/>
            <person name="Rauschenbach I."/>
            <person name="Bini E."/>
            <person name="Woyke T."/>
        </authorList>
    </citation>
    <scope>NUCLEOTIDE SEQUENCE [LARGE SCALE GENOMIC DNA]</scope>
    <source>
        <strain evidence="3">ATCC BAA-1389 / DSM 22839 / S5</strain>
    </source>
</reference>
<dbReference type="SUPFAM" id="SSF82693">
    <property type="entry name" value="Multidrug efflux transporter AcrB pore domain, PN1, PN2, PC1 and PC2 subdomains"/>
    <property type="match status" value="2"/>
</dbReference>
<sequence>MFELIQRKRLGVLFIAFAIVISGITSYIKLPKESIPDITIPVVNIVVTHTGVDALGMEKNVTQKIENSVRSVSGIKRMTSTSSEGLSSISIEFMTHVNIRTALQDVKDKVDQIQSELPADADTPIVSEINLSEFPIMFLNLSGNDQGLLEYLADMLDDELSAIPGVLGIDIYGKRDLEIFVSLDLDRIEALGVDPIQVGQQILRESITVNNGKLYVDGNVFHVKTDGEFNSPDPILNLKIPTSAGFTYLRDLGTVDFVEKEDRTLSRLDGKPSVSLSIKKQAGSNLLGIAAQVYAIVDYFNEHRPDGVEEIAITGDQAVEIQMMLEDLENSVLTALLAVFLVTCFILGGRNTVIVSLVIPFSMLCAFAILSAMNVTLNMIVLFSLILALGMLVDNAIVVVENIYRLSTTMPLSHAVIRGVREVAVPITTSTLTTLCAFIPLLFWDGVIGDFMKYLPITLIITLSASLATAIILTPIISRIFLHPHKRVFRKPPLLKVYEKSLLWSLHHRKTVITTAFGLFVATLFLYGTFNTGMELFPAVETRNAVIKLDMSKNTDRDTTDQAVRTIEGIVEGFADVESYVSTVFQGRAQINIQFYEQELRTQSSFKTIDDIRDALPAFAMGTTEVLARQDSPTSAYDLTIEITGDDYGPMEQVFEQLVSRMERDERIVEIQDNYDKENFYLRVLPDRDMLYHHGLTTRDVSSAIDLFFKRQKVITIYDDRNEEFDIVLGVQPEYSSIPRMLAHTIPNPQGQQVALGELIAIEYSNMLYQVNRKNNQRAITIESQVRDGINAFTVQQDLDAFIRTLELPAGVYVNFAGQAEDQQETMEFLVWAFFTALFLIFTVLIFQFHSFMIPLIIGMTVIFSIMGVLLGLLIMGMPFGIVMVGIGVVSLAGIVVNNAIVLFDYILRRYEKTGDMYKSIVNAGKIRLRPVLLTATTTMMGLMPMFFAISINFTGLSIAHGTESSQWWQSMSVTIVFGLMVSTVLTLIVVPTMFYHHHLMKTAALQWIQQKRQQRQSALPMATPTPRSLRKWYNRRK</sequence>
<dbReference type="Gene3D" id="3.30.2090.10">
    <property type="entry name" value="Multidrug efflux transporter AcrB TolC docking domain, DN and DC subdomains"/>
    <property type="match status" value="2"/>
</dbReference>
<dbReference type="STRING" id="653733.Selin_1666"/>
<protein>
    <submittedName>
        <fullName evidence="2">Acriflavin resistance protein</fullName>
    </submittedName>
</protein>
<feature type="transmembrane region" description="Helical" evidence="1">
    <location>
        <begin position="379"/>
        <end position="403"/>
    </location>
</feature>
<feature type="transmembrane region" description="Helical" evidence="1">
    <location>
        <begin position="331"/>
        <end position="348"/>
    </location>
</feature>
<dbReference type="PRINTS" id="PR00702">
    <property type="entry name" value="ACRIFLAVINRP"/>
</dbReference>
<feature type="transmembrane region" description="Helical" evidence="1">
    <location>
        <begin position="455"/>
        <end position="482"/>
    </location>
</feature>
<feature type="transmembrane region" description="Helical" evidence="1">
    <location>
        <begin position="929"/>
        <end position="952"/>
    </location>
</feature>
<dbReference type="Gene3D" id="3.30.70.1320">
    <property type="entry name" value="Multidrug efflux transporter AcrB pore domain like"/>
    <property type="match status" value="1"/>
</dbReference>
<keyword evidence="1" id="KW-1133">Transmembrane helix</keyword>
<dbReference type="Gene3D" id="3.30.70.1440">
    <property type="entry name" value="Multidrug efflux transporter AcrB pore domain"/>
    <property type="match status" value="1"/>
</dbReference>
<evidence type="ECO:0000256" key="1">
    <source>
        <dbReference type="SAM" id="Phobius"/>
    </source>
</evidence>
<dbReference type="SUPFAM" id="SSF82714">
    <property type="entry name" value="Multidrug efflux transporter AcrB TolC docking domain, DN and DC subdomains"/>
    <property type="match status" value="2"/>
</dbReference>
<gene>
    <name evidence="2" type="ordered locus">Selin_1666</name>
</gene>
<dbReference type="GO" id="GO:0042910">
    <property type="term" value="F:xenobiotic transmembrane transporter activity"/>
    <property type="evidence" value="ECO:0007669"/>
    <property type="project" value="TreeGrafter"/>
</dbReference>
<dbReference type="HOGENOM" id="CLU_002755_1_2_0"/>
<evidence type="ECO:0000313" key="3">
    <source>
        <dbReference type="Proteomes" id="UP000002572"/>
    </source>
</evidence>
<dbReference type="InterPro" id="IPR001036">
    <property type="entry name" value="Acrflvin-R"/>
</dbReference>
<dbReference type="PANTHER" id="PTHR32063">
    <property type="match status" value="1"/>
</dbReference>
<dbReference type="InParanoid" id="E6W0Q1"/>
<keyword evidence="1" id="KW-0472">Membrane</keyword>
<evidence type="ECO:0000313" key="2">
    <source>
        <dbReference type="EMBL" id="ADU66396.1"/>
    </source>
</evidence>
<dbReference type="RefSeq" id="WP_013506276.1">
    <property type="nucleotide sequence ID" value="NC_014836.1"/>
</dbReference>
<feature type="transmembrane region" description="Helical" evidence="1">
    <location>
        <begin position="511"/>
        <end position="530"/>
    </location>
</feature>
<feature type="transmembrane region" description="Helical" evidence="1">
    <location>
        <begin position="12"/>
        <end position="30"/>
    </location>
</feature>
<dbReference type="Proteomes" id="UP000002572">
    <property type="component" value="Chromosome"/>
</dbReference>
<dbReference type="GO" id="GO:0005886">
    <property type="term" value="C:plasma membrane"/>
    <property type="evidence" value="ECO:0007669"/>
    <property type="project" value="TreeGrafter"/>
</dbReference>
<dbReference type="SUPFAM" id="SSF82866">
    <property type="entry name" value="Multidrug efflux transporter AcrB transmembrane domain"/>
    <property type="match status" value="2"/>
</dbReference>
<dbReference type="Pfam" id="PF00873">
    <property type="entry name" value="ACR_tran"/>
    <property type="match status" value="1"/>
</dbReference>
<feature type="transmembrane region" description="Helical" evidence="1">
    <location>
        <begin position="854"/>
        <end position="876"/>
    </location>
</feature>
<dbReference type="PANTHER" id="PTHR32063:SF0">
    <property type="entry name" value="SWARMING MOTILITY PROTEIN SWRC"/>
    <property type="match status" value="1"/>
</dbReference>
<name>E6W0Q1_DESIS</name>
<feature type="transmembrane region" description="Helical" evidence="1">
    <location>
        <begin position="423"/>
        <end position="443"/>
    </location>
</feature>
<dbReference type="InterPro" id="IPR027463">
    <property type="entry name" value="AcrB_DN_DC_subdom"/>
</dbReference>
<feature type="transmembrane region" description="Helical" evidence="1">
    <location>
        <begin position="353"/>
        <end position="373"/>
    </location>
</feature>
<feature type="transmembrane region" description="Helical" evidence="1">
    <location>
        <begin position="829"/>
        <end position="847"/>
    </location>
</feature>
<dbReference type="eggNOG" id="COG0841">
    <property type="taxonomic scope" value="Bacteria"/>
</dbReference>
<organism evidence="2 3">
    <name type="scientific">Desulfurispirillum indicum (strain ATCC BAA-1389 / DSM 22839 / S5)</name>
    <dbReference type="NCBI Taxonomy" id="653733"/>
    <lineage>
        <taxon>Bacteria</taxon>
        <taxon>Pseudomonadati</taxon>
        <taxon>Chrysiogenota</taxon>
        <taxon>Chrysiogenia</taxon>
        <taxon>Chrysiogenales</taxon>
        <taxon>Chrysiogenaceae</taxon>
        <taxon>Desulfurispirillum</taxon>
    </lineage>
</organism>
<dbReference type="OrthoDB" id="9757940at2"/>
<dbReference type="Gene3D" id="1.20.1640.10">
    <property type="entry name" value="Multidrug efflux transporter AcrB transmembrane domain"/>
    <property type="match status" value="2"/>
</dbReference>
<keyword evidence="3" id="KW-1185">Reference proteome</keyword>
<dbReference type="EMBL" id="CP002432">
    <property type="protein sequence ID" value="ADU66396.1"/>
    <property type="molecule type" value="Genomic_DNA"/>
</dbReference>
<keyword evidence="1" id="KW-0812">Transmembrane</keyword>